<accession>A0A3S4LLS0</accession>
<gene>
    <name evidence="2" type="primary">sspB</name>
    <name evidence="2" type="ORF">NCTC9695_05819</name>
</gene>
<evidence type="ECO:0000313" key="3">
    <source>
        <dbReference type="Proteomes" id="UP000275777"/>
    </source>
</evidence>
<dbReference type="SUPFAM" id="SSF101738">
    <property type="entry name" value="SspB-like"/>
    <property type="match status" value="1"/>
</dbReference>
<name>A0A3S4LLS0_CHRVL</name>
<evidence type="ECO:0000256" key="1">
    <source>
        <dbReference type="SAM" id="MobiDB-lite"/>
    </source>
</evidence>
<dbReference type="Pfam" id="PF04386">
    <property type="entry name" value="SspB"/>
    <property type="match status" value="1"/>
</dbReference>
<sequence>MSSSTKPYMLRALHQWCGDNGYTPYIVVWVNSRTDVPLEYVKNNEIVLNIAETATKNLRIDNEWVSFSARFGGVSRDIWVPIGNVMSIFARETGEGMGFEVEPMSEEAAALRPVDAEQAPESGGDDPTSAVPAAVPACASSSKLVSSSQPAAGRFFHAPGAKKNGPKPRQVPYTTIFRSGGLFHPLAVQHQIQAFAFLVLRDAQAEHDVHQLQQDEGDHAAVDDGHAHASAWVARLPSAPPMSLTANTPVSSAPRMPPTPCTPKASSESS</sequence>
<dbReference type="Gene3D" id="2.30.30.220">
    <property type="entry name" value="SspB-like"/>
    <property type="match status" value="1"/>
</dbReference>
<reference evidence="2 3" key="1">
    <citation type="submission" date="2018-12" db="EMBL/GenBank/DDBJ databases">
        <authorList>
            <consortium name="Pathogen Informatics"/>
        </authorList>
    </citation>
    <scope>NUCLEOTIDE SEQUENCE [LARGE SCALE GENOMIC DNA]</scope>
    <source>
        <strain evidence="2 3">NCTC9695</strain>
    </source>
</reference>
<evidence type="ECO:0000313" key="2">
    <source>
        <dbReference type="EMBL" id="VEB45308.1"/>
    </source>
</evidence>
<proteinExistence type="predicted"/>
<dbReference type="AlphaFoldDB" id="A0A3S4LLS0"/>
<dbReference type="InterPro" id="IPR007481">
    <property type="entry name" value="SspB"/>
</dbReference>
<dbReference type="PANTHER" id="PTHR37486">
    <property type="entry name" value="STRINGENT STARVATION PROTEIN B"/>
    <property type="match status" value="1"/>
</dbReference>
<dbReference type="Proteomes" id="UP000275777">
    <property type="component" value="Chromosome"/>
</dbReference>
<feature type="region of interest" description="Disordered" evidence="1">
    <location>
        <begin position="239"/>
        <end position="270"/>
    </location>
</feature>
<dbReference type="PANTHER" id="PTHR37486:SF1">
    <property type="entry name" value="STRINGENT STARVATION PROTEIN B"/>
    <property type="match status" value="1"/>
</dbReference>
<dbReference type="InterPro" id="IPR036760">
    <property type="entry name" value="SspB-like_sf"/>
</dbReference>
<protein>
    <submittedName>
        <fullName evidence="2">Stringent starvation protein B homolog</fullName>
    </submittedName>
</protein>
<organism evidence="2 3">
    <name type="scientific">Chromobacterium violaceum</name>
    <dbReference type="NCBI Taxonomy" id="536"/>
    <lineage>
        <taxon>Bacteria</taxon>
        <taxon>Pseudomonadati</taxon>
        <taxon>Pseudomonadota</taxon>
        <taxon>Betaproteobacteria</taxon>
        <taxon>Neisseriales</taxon>
        <taxon>Chromobacteriaceae</taxon>
        <taxon>Chromobacterium</taxon>
    </lineage>
</organism>
<dbReference type="NCBIfam" id="NF008769">
    <property type="entry name" value="PRK11798.2-5"/>
    <property type="match status" value="1"/>
</dbReference>
<dbReference type="EMBL" id="LR134182">
    <property type="protein sequence ID" value="VEB45308.1"/>
    <property type="molecule type" value="Genomic_DNA"/>
</dbReference>